<organism evidence="2 3">
    <name type="scientific">Dyella soli</name>
    <dbReference type="NCBI Taxonomy" id="522319"/>
    <lineage>
        <taxon>Bacteria</taxon>
        <taxon>Pseudomonadati</taxon>
        <taxon>Pseudomonadota</taxon>
        <taxon>Gammaproteobacteria</taxon>
        <taxon>Lysobacterales</taxon>
        <taxon>Rhodanobacteraceae</taxon>
        <taxon>Dyella</taxon>
    </lineage>
</organism>
<comment type="caution">
    <text evidence="2">The sequence shown here is derived from an EMBL/GenBank/DDBJ whole genome shotgun (WGS) entry which is preliminary data.</text>
</comment>
<dbReference type="Proteomes" id="UP000291822">
    <property type="component" value="Unassembled WGS sequence"/>
</dbReference>
<proteinExistence type="predicted"/>
<evidence type="ECO:0000313" key="2">
    <source>
        <dbReference type="EMBL" id="TCI13545.1"/>
    </source>
</evidence>
<protein>
    <submittedName>
        <fullName evidence="2">Class I SAM-dependent methyltransferase</fullName>
    </submittedName>
</protein>
<reference evidence="2 3" key="1">
    <citation type="submission" date="2019-02" db="EMBL/GenBank/DDBJ databases">
        <title>Dyella amyloliquefaciens sp. nov., isolated from forest soil.</title>
        <authorList>
            <person name="Gao Z.-H."/>
            <person name="Qiu L.-H."/>
        </authorList>
    </citation>
    <scope>NUCLEOTIDE SEQUENCE [LARGE SCALE GENOMIC DNA]</scope>
    <source>
        <strain evidence="2 3">KACC 12747</strain>
    </source>
</reference>
<evidence type="ECO:0000259" key="1">
    <source>
        <dbReference type="Pfam" id="PF13649"/>
    </source>
</evidence>
<feature type="domain" description="Methyltransferase" evidence="1">
    <location>
        <begin position="203"/>
        <end position="298"/>
    </location>
</feature>
<keyword evidence="3" id="KW-1185">Reference proteome</keyword>
<dbReference type="CDD" id="cd02440">
    <property type="entry name" value="AdoMet_MTases"/>
    <property type="match status" value="1"/>
</dbReference>
<name>A0A4R0YVR8_9GAMM</name>
<sequence>MKGWHSSTSRCRVSSAFSSWEAATSCCPAGVGSWQRRRHEWPLAMSITDAEAMRAVTHAVSIEHGYAGWHPWFVLRAQGQDWVGRRALAAPMKSGCAFSLVDASMLRGRLLAMSAHGGDLHVAYEVAERSACVRFFNEAEACSDTSLVFPHPCMADDGSEFVVPSTAWEPTARLVETLDAGEQHFREFAIACLRSFAGPGSLVYDPACSTGAFIASVARAFPNLRCLGSDVSAPMVALATARFSEPNLDFAVACASQPRCIAGSCDALIVRFLNAEVVTRKEAEVYFRSLATLLRRGGRMFVFGHTPVLINPEAHAAELGLRLLARVGRLPGKNALFQFYILEAT</sequence>
<gene>
    <name evidence="2" type="ORF">EZM97_09855</name>
</gene>
<dbReference type="AlphaFoldDB" id="A0A4R0YVR8"/>
<dbReference type="Gene3D" id="3.40.50.150">
    <property type="entry name" value="Vaccinia Virus protein VP39"/>
    <property type="match status" value="1"/>
</dbReference>
<dbReference type="EMBL" id="SJTG01000001">
    <property type="protein sequence ID" value="TCI13545.1"/>
    <property type="molecule type" value="Genomic_DNA"/>
</dbReference>
<evidence type="ECO:0000313" key="3">
    <source>
        <dbReference type="Proteomes" id="UP000291822"/>
    </source>
</evidence>
<keyword evidence="2" id="KW-0489">Methyltransferase</keyword>
<dbReference type="GO" id="GO:0008168">
    <property type="term" value="F:methyltransferase activity"/>
    <property type="evidence" value="ECO:0007669"/>
    <property type="project" value="UniProtKB-KW"/>
</dbReference>
<dbReference type="InterPro" id="IPR041698">
    <property type="entry name" value="Methyltransf_25"/>
</dbReference>
<dbReference type="GO" id="GO:0032259">
    <property type="term" value="P:methylation"/>
    <property type="evidence" value="ECO:0007669"/>
    <property type="project" value="UniProtKB-KW"/>
</dbReference>
<keyword evidence="2" id="KW-0808">Transferase</keyword>
<accession>A0A4R0YVR8</accession>
<dbReference type="Pfam" id="PF13649">
    <property type="entry name" value="Methyltransf_25"/>
    <property type="match status" value="1"/>
</dbReference>
<dbReference type="InterPro" id="IPR029063">
    <property type="entry name" value="SAM-dependent_MTases_sf"/>
</dbReference>
<dbReference type="SUPFAM" id="SSF53335">
    <property type="entry name" value="S-adenosyl-L-methionine-dependent methyltransferases"/>
    <property type="match status" value="1"/>
</dbReference>